<evidence type="ECO:0000256" key="1">
    <source>
        <dbReference type="SAM" id="MobiDB-lite"/>
    </source>
</evidence>
<dbReference type="RefSeq" id="WP_253776944.1">
    <property type="nucleotide sequence ID" value="NZ_JAMTCK010000015.1"/>
</dbReference>
<sequence length="252" mass="25472">MDRGTTRPMPQPGEPDQNTTPVRPHQGGEPDPNTTPVLLPSERRAEQARQVPQARFATPRTPPTAPLRQPHQAPAKGQAPGQTSGQPAETARPRPQPGEPLADEELPGSDAEGSDAVGSDAVGSGVGALNAVGPAEPETVALSESGPSEPAPAGAASPAAARGGASTWRNLTGALAAGMVLLALGLIAMQVYAGNNGQPGPGLWDVGAHVVAAVVAVVGQRVADRRRGLPAALGALVVLAASGAALWFFWWA</sequence>
<reference evidence="3" key="1">
    <citation type="submission" date="2022-06" db="EMBL/GenBank/DDBJ databases">
        <title>Genomic Encyclopedia of Archaeal and Bacterial Type Strains, Phase II (KMG-II): from individual species to whole genera.</title>
        <authorList>
            <person name="Goeker M."/>
        </authorList>
    </citation>
    <scope>NUCLEOTIDE SEQUENCE</scope>
    <source>
        <strain evidence="3">DSM 43935</strain>
    </source>
</reference>
<keyword evidence="2" id="KW-0472">Membrane</keyword>
<name>A0AAE3KNL9_9PSEU</name>
<gene>
    <name evidence="3" type="ORF">LX83_005681</name>
</gene>
<feature type="compositionally biased region" description="Low complexity" evidence="1">
    <location>
        <begin position="114"/>
        <end position="123"/>
    </location>
</feature>
<feature type="transmembrane region" description="Helical" evidence="2">
    <location>
        <begin position="171"/>
        <end position="189"/>
    </location>
</feature>
<dbReference type="EMBL" id="JAMTCK010000015">
    <property type="protein sequence ID" value="MCP2168803.1"/>
    <property type="molecule type" value="Genomic_DNA"/>
</dbReference>
<accession>A0AAE3KNL9</accession>
<evidence type="ECO:0000313" key="4">
    <source>
        <dbReference type="Proteomes" id="UP001206128"/>
    </source>
</evidence>
<dbReference type="Proteomes" id="UP001206128">
    <property type="component" value="Unassembled WGS sequence"/>
</dbReference>
<keyword evidence="2" id="KW-0812">Transmembrane</keyword>
<proteinExistence type="predicted"/>
<comment type="caution">
    <text evidence="3">The sequence shown here is derived from an EMBL/GenBank/DDBJ whole genome shotgun (WGS) entry which is preliminary data.</text>
</comment>
<keyword evidence="4" id="KW-1185">Reference proteome</keyword>
<keyword evidence="2" id="KW-1133">Transmembrane helix</keyword>
<evidence type="ECO:0000256" key="2">
    <source>
        <dbReference type="SAM" id="Phobius"/>
    </source>
</evidence>
<protein>
    <submittedName>
        <fullName evidence="3">Uncharacterized protein</fullName>
    </submittedName>
</protein>
<feature type="compositionally biased region" description="Low complexity" evidence="1">
    <location>
        <begin position="143"/>
        <end position="161"/>
    </location>
</feature>
<organism evidence="3 4">
    <name type="scientific">Goodfellowiella coeruleoviolacea</name>
    <dbReference type="NCBI Taxonomy" id="334858"/>
    <lineage>
        <taxon>Bacteria</taxon>
        <taxon>Bacillati</taxon>
        <taxon>Actinomycetota</taxon>
        <taxon>Actinomycetes</taxon>
        <taxon>Pseudonocardiales</taxon>
        <taxon>Pseudonocardiaceae</taxon>
        <taxon>Goodfellowiella</taxon>
    </lineage>
</organism>
<dbReference type="AlphaFoldDB" id="A0AAE3KNL9"/>
<evidence type="ECO:0000313" key="3">
    <source>
        <dbReference type="EMBL" id="MCP2168803.1"/>
    </source>
</evidence>
<feature type="transmembrane region" description="Helical" evidence="2">
    <location>
        <begin position="201"/>
        <end position="219"/>
    </location>
</feature>
<feature type="region of interest" description="Disordered" evidence="1">
    <location>
        <begin position="1"/>
        <end position="161"/>
    </location>
</feature>
<feature type="transmembrane region" description="Helical" evidence="2">
    <location>
        <begin position="231"/>
        <end position="250"/>
    </location>
</feature>